<evidence type="ECO:0000313" key="2">
    <source>
        <dbReference type="Proteomes" id="UP000586454"/>
    </source>
</evidence>
<dbReference type="InterPro" id="IPR035069">
    <property type="entry name" value="TTHA1013/TTHA0281-like"/>
</dbReference>
<evidence type="ECO:0000313" key="1">
    <source>
        <dbReference type="EMBL" id="CAC9935532.1"/>
    </source>
</evidence>
<keyword evidence="2" id="KW-1185">Reference proteome</keyword>
<dbReference type="EMBL" id="CAIJCS010000026">
    <property type="protein sequence ID" value="CAC9935532.1"/>
    <property type="molecule type" value="Genomic_DNA"/>
</dbReference>
<dbReference type="SUPFAM" id="SSF143100">
    <property type="entry name" value="TTHA1013/TTHA0281-like"/>
    <property type="match status" value="1"/>
</dbReference>
<evidence type="ECO:0008006" key="3">
    <source>
        <dbReference type="Google" id="ProtNLM"/>
    </source>
</evidence>
<comment type="caution">
    <text evidence="1">The sequence shown here is derived from an EMBL/GenBank/DDBJ whole genome shotgun (WGS) entry which is preliminary data.</text>
</comment>
<gene>
    <name evidence="1" type="ORF">PEPNEM18_01532</name>
</gene>
<dbReference type="RefSeq" id="WP_180500771.1">
    <property type="nucleotide sequence ID" value="NZ_CAIJCS010000026.1"/>
</dbReference>
<reference evidence="1 2" key="1">
    <citation type="submission" date="2020-06" db="EMBL/GenBank/DDBJ databases">
        <authorList>
            <person name="Criscuolo A."/>
        </authorList>
    </citation>
    <scope>NUCLEOTIDE SEQUENCE [LARGE SCALE GENOMIC DNA]</scope>
    <source>
        <strain evidence="1">1804121828</strain>
    </source>
</reference>
<proteinExistence type="predicted"/>
<organism evidence="1 2">
    <name type="scientific">Aedoeadaptatus nemausensis</name>
    <dbReference type="NCBI Taxonomy" id="2582829"/>
    <lineage>
        <taxon>Bacteria</taxon>
        <taxon>Bacillati</taxon>
        <taxon>Bacillota</taxon>
        <taxon>Tissierellia</taxon>
        <taxon>Tissierellales</taxon>
        <taxon>Peptoniphilaceae</taxon>
        <taxon>Aedoeadaptatus</taxon>
    </lineage>
</organism>
<sequence length="77" mass="8909">MKLMKYKEYIGSIEYSEVDKMYFGEIQGIDSIVCYGGETIDELEEIFCEAVDEFIEDYEKNNIEPPVSYKELTAASN</sequence>
<accession>A0A6V6Y6U6</accession>
<protein>
    <recommendedName>
        <fullName evidence="3">HicB family protein</fullName>
    </recommendedName>
</protein>
<name>A0A6V6Y6U6_9FIRM</name>
<dbReference type="AlphaFoldDB" id="A0A6V6Y6U6"/>
<dbReference type="Proteomes" id="UP000586454">
    <property type="component" value="Unassembled WGS sequence"/>
</dbReference>